<name>A0A956RR18_UNCEI</name>
<protein>
    <submittedName>
        <fullName evidence="2">Metallophosphoesterase family protein</fullName>
    </submittedName>
</protein>
<evidence type="ECO:0000256" key="1">
    <source>
        <dbReference type="SAM" id="MobiDB-lite"/>
    </source>
</evidence>
<dbReference type="InterPro" id="IPR029052">
    <property type="entry name" value="Metallo-depent_PP-like"/>
</dbReference>
<proteinExistence type="predicted"/>
<dbReference type="Gene3D" id="3.60.21.10">
    <property type="match status" value="1"/>
</dbReference>
<feature type="region of interest" description="Disordered" evidence="1">
    <location>
        <begin position="1"/>
        <end position="53"/>
    </location>
</feature>
<gene>
    <name evidence="2" type="ORF">KC729_21575</name>
</gene>
<dbReference type="EMBL" id="JAGQHR010001088">
    <property type="protein sequence ID" value="MCA9730286.1"/>
    <property type="molecule type" value="Genomic_DNA"/>
</dbReference>
<feature type="non-terminal residue" evidence="2">
    <location>
        <position position="187"/>
    </location>
</feature>
<dbReference type="AlphaFoldDB" id="A0A956RR18"/>
<accession>A0A956RR18</accession>
<dbReference type="SUPFAM" id="SSF56300">
    <property type="entry name" value="Metallo-dependent phosphatases"/>
    <property type="match status" value="1"/>
</dbReference>
<reference evidence="2" key="2">
    <citation type="journal article" date="2021" name="Microbiome">
        <title>Successional dynamics and alternative stable states in a saline activated sludge microbial community over 9 years.</title>
        <authorList>
            <person name="Wang Y."/>
            <person name="Ye J."/>
            <person name="Ju F."/>
            <person name="Liu L."/>
            <person name="Boyd J.A."/>
            <person name="Deng Y."/>
            <person name="Parks D.H."/>
            <person name="Jiang X."/>
            <person name="Yin X."/>
            <person name="Woodcroft B.J."/>
            <person name="Tyson G.W."/>
            <person name="Hugenholtz P."/>
            <person name="Polz M.F."/>
            <person name="Zhang T."/>
        </authorList>
    </citation>
    <scope>NUCLEOTIDE SEQUENCE</scope>
    <source>
        <strain evidence="2">HKST-UBA01</strain>
    </source>
</reference>
<comment type="caution">
    <text evidence="2">The sequence shown here is derived from an EMBL/GenBank/DDBJ whole genome shotgun (WGS) entry which is preliminary data.</text>
</comment>
<organism evidence="2 3">
    <name type="scientific">Eiseniibacteriota bacterium</name>
    <dbReference type="NCBI Taxonomy" id="2212470"/>
    <lineage>
        <taxon>Bacteria</taxon>
        <taxon>Candidatus Eiseniibacteriota</taxon>
    </lineage>
</organism>
<evidence type="ECO:0000313" key="3">
    <source>
        <dbReference type="Proteomes" id="UP000697710"/>
    </source>
</evidence>
<dbReference type="Proteomes" id="UP000697710">
    <property type="component" value="Unassembled WGS sequence"/>
</dbReference>
<reference evidence="2" key="1">
    <citation type="submission" date="2020-04" db="EMBL/GenBank/DDBJ databases">
        <authorList>
            <person name="Zhang T."/>
        </authorList>
    </citation>
    <scope>NUCLEOTIDE SEQUENCE</scope>
    <source>
        <strain evidence="2">HKST-UBA01</strain>
    </source>
</reference>
<sequence length="187" mass="20446">MPHLDDGDDRARERGDERERGADLVRERGDEPAPRGADSVDRSQAEADGERTGLQHVVLPPGTSRRIAVFGGVYNNYLALAAVLDDAARCGADDVFCLGDIGGFGPHPDRSLEILRESSVRTMQGNYDESVGHERADCGCGYSDPRDNHYAQISYDYTLAKTAPTHRTWMRALPAGFTTALGGRRVR</sequence>
<evidence type="ECO:0000313" key="2">
    <source>
        <dbReference type="EMBL" id="MCA9730286.1"/>
    </source>
</evidence>
<feature type="compositionally biased region" description="Basic and acidic residues" evidence="1">
    <location>
        <begin position="9"/>
        <end position="53"/>
    </location>
</feature>